<dbReference type="EMBL" id="MU971707">
    <property type="protein sequence ID" value="KAK9233686.1"/>
    <property type="molecule type" value="Genomic_DNA"/>
</dbReference>
<accession>A0ACC3SPP0</accession>
<keyword evidence="2" id="KW-1185">Reference proteome</keyword>
<organism evidence="1 2">
    <name type="scientific">Lipomyces kononenkoae</name>
    <name type="common">Yeast</name>
    <dbReference type="NCBI Taxonomy" id="34357"/>
    <lineage>
        <taxon>Eukaryota</taxon>
        <taxon>Fungi</taxon>
        <taxon>Dikarya</taxon>
        <taxon>Ascomycota</taxon>
        <taxon>Saccharomycotina</taxon>
        <taxon>Lipomycetes</taxon>
        <taxon>Lipomycetales</taxon>
        <taxon>Lipomycetaceae</taxon>
        <taxon>Lipomyces</taxon>
    </lineage>
</organism>
<evidence type="ECO:0000313" key="1">
    <source>
        <dbReference type="EMBL" id="KAK9233686.1"/>
    </source>
</evidence>
<reference evidence="2" key="1">
    <citation type="journal article" date="2024" name="Front. Bioeng. Biotechnol.">
        <title>Genome-scale model development and genomic sequencing of the oleaginous clade Lipomyces.</title>
        <authorList>
            <person name="Czajka J.J."/>
            <person name="Han Y."/>
            <person name="Kim J."/>
            <person name="Mondo S.J."/>
            <person name="Hofstad B.A."/>
            <person name="Robles A."/>
            <person name="Haridas S."/>
            <person name="Riley R."/>
            <person name="LaButti K."/>
            <person name="Pangilinan J."/>
            <person name="Andreopoulos W."/>
            <person name="Lipzen A."/>
            <person name="Yan J."/>
            <person name="Wang M."/>
            <person name="Ng V."/>
            <person name="Grigoriev I.V."/>
            <person name="Spatafora J.W."/>
            <person name="Magnuson J.K."/>
            <person name="Baker S.E."/>
            <person name="Pomraning K.R."/>
        </authorList>
    </citation>
    <scope>NUCLEOTIDE SEQUENCE [LARGE SCALE GENOMIC DNA]</scope>
    <source>
        <strain evidence="2">CBS 7786</strain>
    </source>
</reference>
<sequence>MDPKTSRCRTSSALLDAIEQVKPAGPANWGQEYCTENGRASRDVAALRRKFNQMVNLPKPTGDPTYPPDIRRAKELSRAINESLEMAGLSDDDMLQMAEERAAYAADDDDPASGNSSSGRRLSETPLPSSVASATPDNGRERASQPRKRTKRDVTESLVSFLDVERREAREQKIDVIMLYQSQIADLRQELRDSREQCGVLRDKVEDLRASMDDMRHTFARERADLIAEKDRALQRVMMFEMLQKSRCT</sequence>
<evidence type="ECO:0000313" key="2">
    <source>
        <dbReference type="Proteomes" id="UP001433508"/>
    </source>
</evidence>
<protein>
    <submittedName>
        <fullName evidence="1">Uncharacterized protein</fullName>
    </submittedName>
</protein>
<gene>
    <name evidence="1" type="ORF">V1525DRAFT_453078</name>
</gene>
<comment type="caution">
    <text evidence="1">The sequence shown here is derived from an EMBL/GenBank/DDBJ whole genome shotgun (WGS) entry which is preliminary data.</text>
</comment>
<name>A0ACC3SPP0_LIPKO</name>
<dbReference type="Proteomes" id="UP001433508">
    <property type="component" value="Unassembled WGS sequence"/>
</dbReference>
<proteinExistence type="predicted"/>